<dbReference type="GO" id="GO:0048205">
    <property type="term" value="P:COPI coating of Golgi vesicle"/>
    <property type="evidence" value="ECO:0007669"/>
    <property type="project" value="TreeGrafter"/>
</dbReference>
<dbReference type="EMBL" id="CACVBM020001105">
    <property type="protein sequence ID" value="CAA7031246.1"/>
    <property type="molecule type" value="Genomic_DNA"/>
</dbReference>
<accession>A0A6D2ICR5</accession>
<dbReference type="Gene3D" id="1.10.220.150">
    <property type="entry name" value="Arf GTPase activating protein"/>
    <property type="match status" value="1"/>
</dbReference>
<dbReference type="InterPro" id="IPR001164">
    <property type="entry name" value="ArfGAP_dom"/>
</dbReference>
<dbReference type="GO" id="GO:0000139">
    <property type="term" value="C:Golgi membrane"/>
    <property type="evidence" value="ECO:0007669"/>
    <property type="project" value="GOC"/>
</dbReference>
<proteinExistence type="predicted"/>
<dbReference type="GO" id="GO:0005096">
    <property type="term" value="F:GTPase activator activity"/>
    <property type="evidence" value="ECO:0007669"/>
    <property type="project" value="UniProtKB-KW"/>
</dbReference>
<evidence type="ECO:0000313" key="8">
    <source>
        <dbReference type="EMBL" id="CAA7031246.1"/>
    </source>
</evidence>
<keyword evidence="3 5" id="KW-0863">Zinc-finger</keyword>
<keyword evidence="9" id="KW-1185">Reference proteome</keyword>
<dbReference type="PRINTS" id="PR00405">
    <property type="entry name" value="REVINTRACTNG"/>
</dbReference>
<evidence type="ECO:0000256" key="2">
    <source>
        <dbReference type="ARBA" id="ARBA00022723"/>
    </source>
</evidence>
<sequence length="355" mass="40726">MAYDDLIDNYFAFRNLKAKSENKECFDCSAEDPTWTSVTYGIFLCMACACTHRSLGVHISFVRSTKFDTWSPKQLRPMMFGGNKRAQVFFKQHGWTDDGAKVKAKYTSRAADLYRQILAKEAIGEYTNMELFWKHLMEELLPKETSSAASSSPKASNAAKENPYDQEQLFGTQLRCPDAPAKLYQPRLYVDPRVDLLSSWFADSNSKKSSSSSWKAHVEEESDHVARRKFPNAKSISSDQLFGYENISKTRHEEKDMWTSVKEKMYTTYLGVDVYRLRREVTELKQRLEAPEADAIPLATRRKWVSKLQVEVFKHDPSTGIFGCGAPCPILYSAQLDVVNLFRKSVGLEEYIWDN</sequence>
<evidence type="ECO:0000313" key="9">
    <source>
        <dbReference type="Proteomes" id="UP000467841"/>
    </source>
</evidence>
<dbReference type="Proteomes" id="UP000467841">
    <property type="component" value="Unassembled WGS sequence"/>
</dbReference>
<reference evidence="7 9" key="1">
    <citation type="submission" date="2020-01" db="EMBL/GenBank/DDBJ databases">
        <authorList>
            <person name="Mishra B."/>
        </authorList>
    </citation>
    <scope>NUCLEOTIDE SEQUENCE [LARGE SCALE GENOMIC DNA]</scope>
</reference>
<name>A0A6D2ICR5_9BRAS</name>
<dbReference type="SUPFAM" id="SSF57863">
    <property type="entry name" value="ArfGap/RecO-like zinc finger"/>
    <property type="match status" value="1"/>
</dbReference>
<keyword evidence="4" id="KW-0862">Zinc</keyword>
<dbReference type="GO" id="GO:0008270">
    <property type="term" value="F:zinc ion binding"/>
    <property type="evidence" value="ECO:0007669"/>
    <property type="project" value="UniProtKB-KW"/>
</dbReference>
<dbReference type="PROSITE" id="PS50115">
    <property type="entry name" value="ARFGAP"/>
    <property type="match status" value="1"/>
</dbReference>
<protein>
    <recommendedName>
        <fullName evidence="6">Arf-GAP domain-containing protein</fullName>
    </recommendedName>
</protein>
<evidence type="ECO:0000313" key="7">
    <source>
        <dbReference type="EMBL" id="CAA7027802.1"/>
    </source>
</evidence>
<keyword evidence="1" id="KW-0343">GTPase activation</keyword>
<keyword evidence="2" id="KW-0479">Metal-binding</keyword>
<dbReference type="InterPro" id="IPR038508">
    <property type="entry name" value="ArfGAP_dom_sf"/>
</dbReference>
<dbReference type="SMART" id="SM00105">
    <property type="entry name" value="ArfGap"/>
    <property type="match status" value="1"/>
</dbReference>
<evidence type="ECO:0000256" key="4">
    <source>
        <dbReference type="ARBA" id="ARBA00022833"/>
    </source>
</evidence>
<evidence type="ECO:0000256" key="3">
    <source>
        <dbReference type="ARBA" id="ARBA00022771"/>
    </source>
</evidence>
<dbReference type="Pfam" id="PF01412">
    <property type="entry name" value="ArfGap"/>
    <property type="match status" value="1"/>
</dbReference>
<dbReference type="OrthoDB" id="983479at2759"/>
<evidence type="ECO:0000259" key="6">
    <source>
        <dbReference type="PROSITE" id="PS50115"/>
    </source>
</evidence>
<organism evidence="7 9">
    <name type="scientific">Microthlaspi erraticum</name>
    <dbReference type="NCBI Taxonomy" id="1685480"/>
    <lineage>
        <taxon>Eukaryota</taxon>
        <taxon>Viridiplantae</taxon>
        <taxon>Streptophyta</taxon>
        <taxon>Embryophyta</taxon>
        <taxon>Tracheophyta</taxon>
        <taxon>Spermatophyta</taxon>
        <taxon>Magnoliopsida</taxon>
        <taxon>eudicotyledons</taxon>
        <taxon>Gunneridae</taxon>
        <taxon>Pentapetalae</taxon>
        <taxon>rosids</taxon>
        <taxon>malvids</taxon>
        <taxon>Brassicales</taxon>
        <taxon>Brassicaceae</taxon>
        <taxon>Coluteocarpeae</taxon>
        <taxon>Microthlaspi</taxon>
    </lineage>
</organism>
<dbReference type="AlphaFoldDB" id="A0A6D2ICR5"/>
<dbReference type="EMBL" id="CACVBM020001061">
    <property type="protein sequence ID" value="CAA7027802.1"/>
    <property type="molecule type" value="Genomic_DNA"/>
</dbReference>
<dbReference type="PANTHER" id="PTHR45686">
    <property type="entry name" value="ADP-RIBOSYLATION FACTOR GTPASE ACTIVATING PROTEIN 3, ISOFORM H-RELATED"/>
    <property type="match status" value="1"/>
</dbReference>
<gene>
    <name evidence="7" type="ORF">MERR_LOCUS15037</name>
    <name evidence="8" type="ORF">MERR_LOCUS18481</name>
</gene>
<evidence type="ECO:0000256" key="5">
    <source>
        <dbReference type="PROSITE-ProRule" id="PRU00288"/>
    </source>
</evidence>
<dbReference type="InterPro" id="IPR037278">
    <property type="entry name" value="ARFGAP/RecO"/>
</dbReference>
<dbReference type="PANTHER" id="PTHR45686:SF11">
    <property type="entry name" value="ADP-RIBOSYLATION FACTOR GTPASE-ACTIVATING PROTEIN AGD8-RELATED"/>
    <property type="match status" value="1"/>
</dbReference>
<dbReference type="CDD" id="cd08831">
    <property type="entry name" value="ArfGap_ArfGap2_3_like"/>
    <property type="match status" value="1"/>
</dbReference>
<feature type="domain" description="Arf-GAP" evidence="6">
    <location>
        <begin position="10"/>
        <end position="116"/>
    </location>
</feature>
<evidence type="ECO:0000256" key="1">
    <source>
        <dbReference type="ARBA" id="ARBA00022468"/>
    </source>
</evidence>